<evidence type="ECO:0000256" key="5">
    <source>
        <dbReference type="ARBA" id="ARBA00022989"/>
    </source>
</evidence>
<reference evidence="9" key="1">
    <citation type="submission" date="2023-05" db="EMBL/GenBank/DDBJ databases">
        <authorList>
            <person name="Zhang X."/>
        </authorList>
    </citation>
    <scope>NUCLEOTIDE SEQUENCE</scope>
    <source>
        <strain evidence="9">YF14B1</strain>
    </source>
</reference>
<dbReference type="PIRSF" id="PIRSF002746">
    <property type="entry name" value="Gluconate_transporter"/>
    <property type="match status" value="1"/>
</dbReference>
<feature type="transmembrane region" description="Helical" evidence="8">
    <location>
        <begin position="174"/>
        <end position="198"/>
    </location>
</feature>
<dbReference type="PANTHER" id="PTHR30354:SF22">
    <property type="entry name" value="HIGH-AFFINITY GLUCONATE TRANSPORTER"/>
    <property type="match status" value="1"/>
</dbReference>
<proteinExistence type="inferred from homology"/>
<dbReference type="AlphaFoldDB" id="A0AAE3QY36"/>
<feature type="transmembrane region" description="Helical" evidence="8">
    <location>
        <begin position="28"/>
        <end position="46"/>
    </location>
</feature>
<keyword evidence="3" id="KW-1003">Cell membrane</keyword>
<feature type="transmembrane region" description="Helical" evidence="8">
    <location>
        <begin position="418"/>
        <end position="435"/>
    </location>
</feature>
<evidence type="ECO:0000256" key="8">
    <source>
        <dbReference type="SAM" id="Phobius"/>
    </source>
</evidence>
<feature type="transmembrane region" description="Helical" evidence="8">
    <location>
        <begin position="375"/>
        <end position="398"/>
    </location>
</feature>
<dbReference type="GO" id="GO:0015128">
    <property type="term" value="F:gluconate transmembrane transporter activity"/>
    <property type="evidence" value="ECO:0007669"/>
    <property type="project" value="InterPro"/>
</dbReference>
<keyword evidence="6 8" id="KW-0472">Membrane</keyword>
<dbReference type="NCBIfam" id="TIGR00791">
    <property type="entry name" value="gntP"/>
    <property type="match status" value="1"/>
</dbReference>
<feature type="transmembrane region" description="Helical" evidence="8">
    <location>
        <begin position="219"/>
        <end position="238"/>
    </location>
</feature>
<feature type="transmembrane region" description="Helical" evidence="8">
    <location>
        <begin position="96"/>
        <end position="129"/>
    </location>
</feature>
<keyword evidence="2" id="KW-0813">Transport</keyword>
<evidence type="ECO:0000256" key="3">
    <source>
        <dbReference type="ARBA" id="ARBA00022475"/>
    </source>
</evidence>
<name>A0AAE3QY36_9BACT</name>
<comment type="subcellular location">
    <subcellularLocation>
        <location evidence="1">Cell membrane</location>
        <topology evidence="1">Multi-pass membrane protein</topology>
    </subcellularLocation>
</comment>
<comment type="caution">
    <text evidence="9">The sequence shown here is derived from an EMBL/GenBank/DDBJ whole genome shotgun (WGS) entry which is preliminary data.</text>
</comment>
<dbReference type="PANTHER" id="PTHR30354">
    <property type="entry name" value="GNT FAMILY GLUCONATE TRANSPORTER"/>
    <property type="match status" value="1"/>
</dbReference>
<dbReference type="RefSeq" id="WP_313987828.1">
    <property type="nucleotide sequence ID" value="NZ_JASJOS010000019.1"/>
</dbReference>
<sequence>MPVFLALSGILLLIFLISYVRLDTFISFILVSIGLGLATGMSVTSIGKSIQTGIGGTLGDLILIMGFGAMLGKVVAESGAAQRVTQALIQVFGRRYIQWGVALAGFIIGIPLFYNAGFIIIVPLIFTIASTTQLPLLYIAIPMCSALSVAHGYLPPHPSPLAISIQLKADIGETLLYGFLVAIPAIVVAGPLFGRTLRNIQPLVKPSLFQATPLKDSELPGLGVSLFVTLLPLVLLSLTSVIKKFEFDSVIIQLVAEPYIAMLISVLLAVYLLGLRRGKTMKTMMVQLEEAFKATSVILLIIAGAGALKQVLNDSGISQYIAERLITLPISPLILGWLMAGAVRICVGSATVAGLTAVGILAPMIQQQTGIKPELMVLSIGAGSLMLSHINDGGFWMFKEYFNLTVKQTLRTWTVMETIVSVVGLLAVLAVNALIV</sequence>
<feature type="transmembrane region" description="Helical" evidence="8">
    <location>
        <begin position="332"/>
        <end position="363"/>
    </location>
</feature>
<evidence type="ECO:0000256" key="2">
    <source>
        <dbReference type="ARBA" id="ARBA00022448"/>
    </source>
</evidence>
<dbReference type="InterPro" id="IPR003474">
    <property type="entry name" value="Glcn_transporter"/>
</dbReference>
<dbReference type="EMBL" id="JASJOS010000019">
    <property type="protein sequence ID" value="MDJ1485366.1"/>
    <property type="molecule type" value="Genomic_DNA"/>
</dbReference>
<feature type="transmembrane region" description="Helical" evidence="8">
    <location>
        <begin position="294"/>
        <end position="312"/>
    </location>
</feature>
<dbReference type="Pfam" id="PF02447">
    <property type="entry name" value="GntP_permease"/>
    <property type="match status" value="1"/>
</dbReference>
<dbReference type="GO" id="GO:0005886">
    <property type="term" value="C:plasma membrane"/>
    <property type="evidence" value="ECO:0007669"/>
    <property type="project" value="UniProtKB-SubCell"/>
</dbReference>
<dbReference type="Proteomes" id="UP001241110">
    <property type="component" value="Unassembled WGS sequence"/>
</dbReference>
<evidence type="ECO:0000313" key="10">
    <source>
        <dbReference type="Proteomes" id="UP001241110"/>
    </source>
</evidence>
<protein>
    <submittedName>
        <fullName evidence="9">Gluconate:H+ symporter</fullName>
    </submittedName>
</protein>
<gene>
    <name evidence="9" type="ORF">QNI16_33050</name>
</gene>
<organism evidence="9 10">
    <name type="scientific">Xanthocytophaga flava</name>
    <dbReference type="NCBI Taxonomy" id="3048013"/>
    <lineage>
        <taxon>Bacteria</taxon>
        <taxon>Pseudomonadati</taxon>
        <taxon>Bacteroidota</taxon>
        <taxon>Cytophagia</taxon>
        <taxon>Cytophagales</taxon>
        <taxon>Rhodocytophagaceae</taxon>
        <taxon>Xanthocytophaga</taxon>
    </lineage>
</organism>
<feature type="transmembrane region" description="Helical" evidence="8">
    <location>
        <begin position="250"/>
        <end position="273"/>
    </location>
</feature>
<evidence type="ECO:0000313" key="9">
    <source>
        <dbReference type="EMBL" id="MDJ1485366.1"/>
    </source>
</evidence>
<feature type="transmembrane region" description="Helical" evidence="8">
    <location>
        <begin position="136"/>
        <end position="154"/>
    </location>
</feature>
<keyword evidence="4 8" id="KW-0812">Transmembrane</keyword>
<evidence type="ECO:0000256" key="4">
    <source>
        <dbReference type="ARBA" id="ARBA00022692"/>
    </source>
</evidence>
<keyword evidence="5 8" id="KW-1133">Transmembrane helix</keyword>
<evidence type="ECO:0000256" key="1">
    <source>
        <dbReference type="ARBA" id="ARBA00004651"/>
    </source>
</evidence>
<feature type="transmembrane region" description="Helical" evidence="8">
    <location>
        <begin position="58"/>
        <end position="76"/>
    </location>
</feature>
<comment type="similarity">
    <text evidence="7">Belongs to the GntP permease family.</text>
</comment>
<accession>A0AAE3QY36</accession>
<evidence type="ECO:0000256" key="6">
    <source>
        <dbReference type="ARBA" id="ARBA00023136"/>
    </source>
</evidence>
<evidence type="ECO:0000256" key="7">
    <source>
        <dbReference type="ARBA" id="ARBA00049663"/>
    </source>
</evidence>